<dbReference type="AlphaFoldDB" id="A0AAN5CH35"/>
<dbReference type="Proteomes" id="UP001328107">
    <property type="component" value="Unassembled WGS sequence"/>
</dbReference>
<protein>
    <recommendedName>
        <fullName evidence="8">Fe2OG dioxygenase domain-containing protein</fullName>
    </recommendedName>
</protein>
<reference evidence="10" key="1">
    <citation type="submission" date="2022-10" db="EMBL/GenBank/DDBJ databases">
        <title>Genome assembly of Pristionchus species.</title>
        <authorList>
            <person name="Yoshida K."/>
            <person name="Sommer R.J."/>
        </authorList>
    </citation>
    <scope>NUCLEOTIDE SEQUENCE [LARGE SCALE GENOMIC DNA]</scope>
    <source>
        <strain evidence="10">RS5460</strain>
    </source>
</reference>
<dbReference type="InterPro" id="IPR006620">
    <property type="entry name" value="Pro_4_hyd_alph"/>
</dbReference>
<dbReference type="Pfam" id="PF13640">
    <property type="entry name" value="2OG-FeII_Oxy_3"/>
    <property type="match status" value="1"/>
</dbReference>
<evidence type="ECO:0000256" key="5">
    <source>
        <dbReference type="ARBA" id="ARBA00023002"/>
    </source>
</evidence>
<accession>A0AAN5CH35</accession>
<evidence type="ECO:0000256" key="6">
    <source>
        <dbReference type="ARBA" id="ARBA00023004"/>
    </source>
</evidence>
<proteinExistence type="predicted"/>
<evidence type="ECO:0000256" key="4">
    <source>
        <dbReference type="ARBA" id="ARBA00022964"/>
    </source>
</evidence>
<evidence type="ECO:0000256" key="7">
    <source>
        <dbReference type="SAM" id="MobiDB-lite"/>
    </source>
</evidence>
<evidence type="ECO:0000256" key="3">
    <source>
        <dbReference type="ARBA" id="ARBA00022896"/>
    </source>
</evidence>
<dbReference type="InterPro" id="IPR005123">
    <property type="entry name" value="Oxoglu/Fe-dep_dioxygenase_dom"/>
</dbReference>
<comment type="caution">
    <text evidence="9">The sequence shown here is derived from an EMBL/GenBank/DDBJ whole genome shotgun (WGS) entry which is preliminary data.</text>
</comment>
<name>A0AAN5CH35_9BILA</name>
<evidence type="ECO:0000313" key="10">
    <source>
        <dbReference type="Proteomes" id="UP001328107"/>
    </source>
</evidence>
<gene>
    <name evidence="9" type="ORF">PMAYCL1PPCAC_14389</name>
</gene>
<evidence type="ECO:0000256" key="1">
    <source>
        <dbReference type="ARBA" id="ARBA00001961"/>
    </source>
</evidence>
<keyword evidence="4" id="KW-0223">Dioxygenase</keyword>
<dbReference type="GO" id="GO:0031418">
    <property type="term" value="F:L-ascorbic acid binding"/>
    <property type="evidence" value="ECO:0007669"/>
    <property type="project" value="UniProtKB-KW"/>
</dbReference>
<feature type="region of interest" description="Disordered" evidence="7">
    <location>
        <begin position="137"/>
        <end position="156"/>
    </location>
</feature>
<dbReference type="InterPro" id="IPR044862">
    <property type="entry name" value="Pro_4_hyd_alph_FE2OG_OXY"/>
</dbReference>
<dbReference type="InterPro" id="IPR045054">
    <property type="entry name" value="P4HA-like"/>
</dbReference>
<sequence length="156" mass="17673">MTNLEMETAEELQIANYGIGGHYDPHFDHARKEETKAFEDLGTGNRIATVLFYMSQPQIGGGTVFTEVKSAIFPTKNDALFWYNLLRNEEGDARTRHAACPVLVGIKWVSNKWIHEVGQEFRRPCGLTMDEQERYVGDLGGPEPRYAPNFSAHPKK</sequence>
<keyword evidence="10" id="KW-1185">Reference proteome</keyword>
<keyword evidence="5" id="KW-0560">Oxidoreductase</keyword>
<dbReference type="Gene3D" id="2.60.120.620">
    <property type="entry name" value="q2cbj1_9rhob like domain"/>
    <property type="match status" value="1"/>
</dbReference>
<feature type="domain" description="Fe2OG dioxygenase" evidence="8">
    <location>
        <begin position="8"/>
        <end position="116"/>
    </location>
</feature>
<keyword evidence="2" id="KW-0479">Metal-binding</keyword>
<keyword evidence="6" id="KW-0408">Iron</keyword>
<feature type="non-terminal residue" evidence="9">
    <location>
        <position position="156"/>
    </location>
</feature>
<dbReference type="EMBL" id="BTRK01000003">
    <property type="protein sequence ID" value="GMR44194.1"/>
    <property type="molecule type" value="Genomic_DNA"/>
</dbReference>
<evidence type="ECO:0000256" key="2">
    <source>
        <dbReference type="ARBA" id="ARBA00022723"/>
    </source>
</evidence>
<dbReference type="PANTHER" id="PTHR10869:SF244">
    <property type="entry name" value="PROLYL 4-HYDROXYLASE SUBUNIT ALPHA-2"/>
    <property type="match status" value="1"/>
</dbReference>
<keyword evidence="3" id="KW-0847">Vitamin C</keyword>
<dbReference type="GO" id="GO:0005783">
    <property type="term" value="C:endoplasmic reticulum"/>
    <property type="evidence" value="ECO:0007669"/>
    <property type="project" value="TreeGrafter"/>
</dbReference>
<dbReference type="SMART" id="SM00702">
    <property type="entry name" value="P4Hc"/>
    <property type="match status" value="1"/>
</dbReference>
<evidence type="ECO:0000313" key="9">
    <source>
        <dbReference type="EMBL" id="GMR44194.1"/>
    </source>
</evidence>
<dbReference type="PROSITE" id="PS51471">
    <property type="entry name" value="FE2OG_OXY"/>
    <property type="match status" value="1"/>
</dbReference>
<comment type="cofactor">
    <cofactor evidence="1">
        <name>L-ascorbate</name>
        <dbReference type="ChEBI" id="CHEBI:38290"/>
    </cofactor>
</comment>
<dbReference type="PANTHER" id="PTHR10869">
    <property type="entry name" value="PROLYL 4-HYDROXYLASE ALPHA SUBUNIT"/>
    <property type="match status" value="1"/>
</dbReference>
<dbReference type="GO" id="GO:0005506">
    <property type="term" value="F:iron ion binding"/>
    <property type="evidence" value="ECO:0007669"/>
    <property type="project" value="InterPro"/>
</dbReference>
<organism evidence="9 10">
    <name type="scientific">Pristionchus mayeri</name>
    <dbReference type="NCBI Taxonomy" id="1317129"/>
    <lineage>
        <taxon>Eukaryota</taxon>
        <taxon>Metazoa</taxon>
        <taxon>Ecdysozoa</taxon>
        <taxon>Nematoda</taxon>
        <taxon>Chromadorea</taxon>
        <taxon>Rhabditida</taxon>
        <taxon>Rhabditina</taxon>
        <taxon>Diplogasteromorpha</taxon>
        <taxon>Diplogasteroidea</taxon>
        <taxon>Neodiplogasteridae</taxon>
        <taxon>Pristionchus</taxon>
    </lineage>
</organism>
<evidence type="ECO:0000259" key="8">
    <source>
        <dbReference type="PROSITE" id="PS51471"/>
    </source>
</evidence>
<dbReference type="GO" id="GO:0004656">
    <property type="term" value="F:procollagen-proline 4-dioxygenase activity"/>
    <property type="evidence" value="ECO:0007669"/>
    <property type="project" value="TreeGrafter"/>
</dbReference>